<comment type="caution">
    <text evidence="13">The sequence shown here is derived from an EMBL/GenBank/DDBJ whole genome shotgun (WGS) entry which is preliminary data.</text>
</comment>
<comment type="similarity">
    <text evidence="2 11">Belongs to the ABC-2 integral membrane protein family.</text>
</comment>
<keyword evidence="6 11" id="KW-0812">Transmembrane</keyword>
<dbReference type="Proteomes" id="UP000295293">
    <property type="component" value="Unassembled WGS sequence"/>
</dbReference>
<feature type="transmembrane region" description="Helical" evidence="11">
    <location>
        <begin position="127"/>
        <end position="151"/>
    </location>
</feature>
<dbReference type="PIRSF" id="PIRSF006648">
    <property type="entry name" value="DrrB"/>
    <property type="match status" value="1"/>
</dbReference>
<dbReference type="GO" id="GO:0015920">
    <property type="term" value="P:lipopolysaccharide transport"/>
    <property type="evidence" value="ECO:0007669"/>
    <property type="project" value="TreeGrafter"/>
</dbReference>
<evidence type="ECO:0000256" key="8">
    <source>
        <dbReference type="ARBA" id="ARBA00022989"/>
    </source>
</evidence>
<dbReference type="PRINTS" id="PR00164">
    <property type="entry name" value="ABC2TRNSPORT"/>
</dbReference>
<dbReference type="PANTHER" id="PTHR30413">
    <property type="entry name" value="INNER MEMBRANE TRANSPORT PERMEASE"/>
    <property type="match status" value="1"/>
</dbReference>
<evidence type="ECO:0000313" key="14">
    <source>
        <dbReference type="Proteomes" id="UP000295293"/>
    </source>
</evidence>
<evidence type="ECO:0000313" key="13">
    <source>
        <dbReference type="EMBL" id="TDR48825.1"/>
    </source>
</evidence>
<dbReference type="OrthoDB" id="9786910at2"/>
<feature type="transmembrane region" description="Helical" evidence="11">
    <location>
        <begin position="246"/>
        <end position="264"/>
    </location>
</feature>
<name>A0A4R6ZAB2_9GAMM</name>
<dbReference type="AlphaFoldDB" id="A0A4R6ZAB2"/>
<keyword evidence="9" id="KW-0625">Polysaccharide transport</keyword>
<evidence type="ECO:0000256" key="2">
    <source>
        <dbReference type="ARBA" id="ARBA00007783"/>
    </source>
</evidence>
<dbReference type="EMBL" id="SNZH01000001">
    <property type="protein sequence ID" value="TDR48825.1"/>
    <property type="molecule type" value="Genomic_DNA"/>
</dbReference>
<evidence type="ECO:0000256" key="9">
    <source>
        <dbReference type="ARBA" id="ARBA00023047"/>
    </source>
</evidence>
<keyword evidence="3 11" id="KW-0813">Transport</keyword>
<reference evidence="13 14" key="1">
    <citation type="submission" date="2019-03" db="EMBL/GenBank/DDBJ databases">
        <title>Genomic Encyclopedia of Type Strains, Phase IV (KMG-IV): sequencing the most valuable type-strain genomes for metagenomic binning, comparative biology and taxonomic classification.</title>
        <authorList>
            <person name="Goeker M."/>
        </authorList>
    </citation>
    <scope>NUCLEOTIDE SEQUENCE [LARGE SCALE GENOMIC DNA]</scope>
    <source>
        <strain evidence="13 14">DSM 21667</strain>
    </source>
</reference>
<dbReference type="RefSeq" id="WP_133816929.1">
    <property type="nucleotide sequence ID" value="NZ_SNZH01000001.1"/>
</dbReference>
<sequence length="275" mass="30768">MSGTVGLGRFLAEPFSAFGRHWSLTRELTKRDVLGRYRGASFGLLWSVLSPFLMLLVYTMAFGSIFKSRWAQQVEGGPDYTLILFVGLIVHGFFTECLTRAPLLIVGNPTYVKRVVFPLEVLPWPMLLSAFFHMLMNVVVLLVIFLVRFGVPPWTVVLFPLVLLPLALVGAGIGWLFASLGVYLRDISQITGVLSTAMLFLSSAVVPVETLSPHYQFIFRLNPLSFIIDEARKVALWGQLPDWSGLGLYLLGALMFCYLSYAWFRATRSGFADVL</sequence>
<evidence type="ECO:0000256" key="10">
    <source>
        <dbReference type="ARBA" id="ARBA00023136"/>
    </source>
</evidence>
<evidence type="ECO:0000256" key="7">
    <source>
        <dbReference type="ARBA" id="ARBA00022903"/>
    </source>
</evidence>
<evidence type="ECO:0000256" key="1">
    <source>
        <dbReference type="ARBA" id="ARBA00004651"/>
    </source>
</evidence>
<evidence type="ECO:0000259" key="12">
    <source>
        <dbReference type="PROSITE" id="PS51012"/>
    </source>
</evidence>
<proteinExistence type="inferred from homology"/>
<feature type="transmembrane region" description="Helical" evidence="11">
    <location>
        <begin position="82"/>
        <end position="106"/>
    </location>
</feature>
<keyword evidence="14" id="KW-1185">Reference proteome</keyword>
<evidence type="ECO:0000256" key="4">
    <source>
        <dbReference type="ARBA" id="ARBA00022475"/>
    </source>
</evidence>
<dbReference type="InterPro" id="IPR000412">
    <property type="entry name" value="ABC_2_transport"/>
</dbReference>
<gene>
    <name evidence="13" type="ORF">DFR29_101449</name>
</gene>
<feature type="transmembrane region" description="Helical" evidence="11">
    <location>
        <begin position="40"/>
        <end position="62"/>
    </location>
</feature>
<dbReference type="PANTHER" id="PTHR30413:SF10">
    <property type="entry name" value="CAPSULE POLYSACCHARIDE EXPORT INNER-MEMBRANE PROTEIN CTRC"/>
    <property type="match status" value="1"/>
</dbReference>
<keyword evidence="7" id="KW-0972">Capsule biogenesis/degradation</keyword>
<accession>A0A4R6ZAB2</accession>
<organism evidence="13 14">
    <name type="scientific">Tahibacter aquaticus</name>
    <dbReference type="NCBI Taxonomy" id="520092"/>
    <lineage>
        <taxon>Bacteria</taxon>
        <taxon>Pseudomonadati</taxon>
        <taxon>Pseudomonadota</taxon>
        <taxon>Gammaproteobacteria</taxon>
        <taxon>Lysobacterales</taxon>
        <taxon>Rhodanobacteraceae</taxon>
        <taxon>Tahibacter</taxon>
    </lineage>
</organism>
<dbReference type="GO" id="GO:0140359">
    <property type="term" value="F:ABC-type transporter activity"/>
    <property type="evidence" value="ECO:0007669"/>
    <property type="project" value="InterPro"/>
</dbReference>
<keyword evidence="10 11" id="KW-0472">Membrane</keyword>
<dbReference type="Pfam" id="PF01061">
    <property type="entry name" value="ABC2_membrane"/>
    <property type="match status" value="1"/>
</dbReference>
<keyword evidence="4 11" id="KW-1003">Cell membrane</keyword>
<protein>
    <recommendedName>
        <fullName evidence="11">Transport permease protein</fullName>
    </recommendedName>
</protein>
<feature type="domain" description="ABC transmembrane type-2" evidence="12">
    <location>
        <begin position="42"/>
        <end position="267"/>
    </location>
</feature>
<feature type="transmembrane region" description="Helical" evidence="11">
    <location>
        <begin position="190"/>
        <end position="208"/>
    </location>
</feature>
<comment type="subcellular location">
    <subcellularLocation>
        <location evidence="11">Cell inner membrane</location>
        <topology evidence="11">Multi-pass membrane protein</topology>
    </subcellularLocation>
    <subcellularLocation>
        <location evidence="1">Cell membrane</location>
        <topology evidence="1">Multi-pass membrane protein</topology>
    </subcellularLocation>
</comment>
<evidence type="ECO:0000256" key="6">
    <source>
        <dbReference type="ARBA" id="ARBA00022692"/>
    </source>
</evidence>
<feature type="transmembrane region" description="Helical" evidence="11">
    <location>
        <begin position="157"/>
        <end position="178"/>
    </location>
</feature>
<evidence type="ECO:0000256" key="11">
    <source>
        <dbReference type="RuleBase" id="RU361157"/>
    </source>
</evidence>
<evidence type="ECO:0000256" key="5">
    <source>
        <dbReference type="ARBA" id="ARBA00022597"/>
    </source>
</evidence>
<dbReference type="InterPro" id="IPR013525">
    <property type="entry name" value="ABC2_TM"/>
</dbReference>
<dbReference type="PROSITE" id="PS51012">
    <property type="entry name" value="ABC_TM2"/>
    <property type="match status" value="1"/>
</dbReference>
<dbReference type="InterPro" id="IPR047817">
    <property type="entry name" value="ABC2_TM_bact-type"/>
</dbReference>
<dbReference type="GO" id="GO:0043190">
    <property type="term" value="C:ATP-binding cassette (ABC) transporter complex"/>
    <property type="evidence" value="ECO:0007669"/>
    <property type="project" value="InterPro"/>
</dbReference>
<keyword evidence="8 11" id="KW-1133">Transmembrane helix</keyword>
<evidence type="ECO:0000256" key="3">
    <source>
        <dbReference type="ARBA" id="ARBA00022448"/>
    </source>
</evidence>
<keyword evidence="5" id="KW-0762">Sugar transport</keyword>
<dbReference type="GO" id="GO:0015774">
    <property type="term" value="P:polysaccharide transport"/>
    <property type="evidence" value="ECO:0007669"/>
    <property type="project" value="UniProtKB-KW"/>
</dbReference>